<comment type="subcellular location">
    <subcellularLocation>
        <location evidence="5">Cytoplasm</location>
    </subcellularLocation>
</comment>
<dbReference type="GO" id="GO:0004518">
    <property type="term" value="F:nuclease activity"/>
    <property type="evidence" value="ECO:0007669"/>
    <property type="project" value="UniProtKB-KW"/>
</dbReference>
<evidence type="ECO:0000313" key="8">
    <source>
        <dbReference type="Proteomes" id="UP000016587"/>
    </source>
</evidence>
<dbReference type="Gene3D" id="3.30.420.140">
    <property type="entry name" value="YqgF/RNase H-like domain"/>
    <property type="match status" value="1"/>
</dbReference>
<dbReference type="InterPro" id="IPR005227">
    <property type="entry name" value="YqgF"/>
</dbReference>
<dbReference type="Proteomes" id="UP000016587">
    <property type="component" value="Chromosome"/>
</dbReference>
<proteinExistence type="inferred from homology"/>
<dbReference type="HOGENOM" id="CLU_098240_2_2_7"/>
<dbReference type="GO" id="GO:0005829">
    <property type="term" value="C:cytosol"/>
    <property type="evidence" value="ECO:0007669"/>
    <property type="project" value="TreeGrafter"/>
</dbReference>
<comment type="function">
    <text evidence="5">Could be a nuclease involved in processing of the 5'-end of pre-16S rRNA.</text>
</comment>
<dbReference type="KEGG" id="dgg:DGI_1345"/>
<evidence type="ECO:0000313" key="7">
    <source>
        <dbReference type="EMBL" id="AGW13196.1"/>
    </source>
</evidence>
<keyword evidence="4 5" id="KW-0378">Hydrolase</keyword>
<keyword evidence="2 5" id="KW-0690">Ribosome biogenesis</keyword>
<dbReference type="CDD" id="cd16964">
    <property type="entry name" value="YqgF"/>
    <property type="match status" value="1"/>
</dbReference>
<dbReference type="GO" id="GO:0000967">
    <property type="term" value="P:rRNA 5'-end processing"/>
    <property type="evidence" value="ECO:0007669"/>
    <property type="project" value="UniProtKB-UniRule"/>
</dbReference>
<dbReference type="InterPro" id="IPR006641">
    <property type="entry name" value="YqgF/RNaseH-like_dom"/>
</dbReference>
<dbReference type="EMBL" id="CP006585">
    <property type="protein sequence ID" value="AGW13196.1"/>
    <property type="molecule type" value="Genomic_DNA"/>
</dbReference>
<reference evidence="8" key="2">
    <citation type="submission" date="2013-07" db="EMBL/GenBank/DDBJ databases">
        <authorList>
            <person name="Morais-Silva F.O."/>
            <person name="Rezende A.M."/>
            <person name="Pimentel C."/>
            <person name="Resende D.M."/>
            <person name="Santos C.I."/>
            <person name="Clemente C."/>
            <person name="de Oliveira L.M."/>
            <person name="da Silva S.M."/>
            <person name="Costa D.A."/>
            <person name="Varela-Raposo A."/>
            <person name="Horacio E.C.A."/>
            <person name="Matos M."/>
            <person name="Flores O."/>
            <person name="Ruiz J.C."/>
            <person name="Rodrigues-Pousada C."/>
        </authorList>
    </citation>
    <scope>NUCLEOTIDE SEQUENCE [LARGE SCALE GENOMIC DNA]</scope>
    <source>
        <strain evidence="8">ATCC 19364 / DSM 1382 / NCIMB 9332 / VKM B-1759</strain>
    </source>
</reference>
<keyword evidence="1 5" id="KW-0963">Cytoplasm</keyword>
<feature type="domain" description="YqgF/RNase H-like" evidence="6">
    <location>
        <begin position="1"/>
        <end position="104"/>
    </location>
</feature>
<dbReference type="PANTHER" id="PTHR33317">
    <property type="entry name" value="POLYNUCLEOTIDYL TRANSFERASE, RIBONUCLEASE H-LIKE SUPERFAMILY PROTEIN"/>
    <property type="match status" value="1"/>
</dbReference>
<dbReference type="eggNOG" id="COG0816">
    <property type="taxonomic scope" value="Bacteria"/>
</dbReference>
<keyword evidence="8" id="KW-1185">Reference proteome</keyword>
<comment type="similarity">
    <text evidence="5">Belongs to the YqgF HJR family.</text>
</comment>
<dbReference type="InterPro" id="IPR012337">
    <property type="entry name" value="RNaseH-like_sf"/>
</dbReference>
<organism evidence="7 8">
    <name type="scientific">Megalodesulfovibrio gigas (strain ATCC 19364 / DSM 1382 / NCIMB 9332 / VKM B-1759)</name>
    <name type="common">Desulfovibrio gigas</name>
    <dbReference type="NCBI Taxonomy" id="1121448"/>
    <lineage>
        <taxon>Bacteria</taxon>
        <taxon>Pseudomonadati</taxon>
        <taxon>Thermodesulfobacteriota</taxon>
        <taxon>Desulfovibrionia</taxon>
        <taxon>Desulfovibrionales</taxon>
        <taxon>Desulfovibrionaceae</taxon>
        <taxon>Megalodesulfovibrio</taxon>
    </lineage>
</organism>
<dbReference type="PATRIC" id="fig|1121448.10.peg.1344"/>
<dbReference type="RefSeq" id="WP_021759991.1">
    <property type="nucleotide sequence ID" value="NC_022444.1"/>
</dbReference>
<accession>T2GAP9</accession>
<dbReference type="OrthoDB" id="9796140at2"/>
<evidence type="ECO:0000256" key="4">
    <source>
        <dbReference type="ARBA" id="ARBA00022801"/>
    </source>
</evidence>
<reference evidence="7 8" key="1">
    <citation type="journal article" date="2013" name="J. Bacteriol.">
        <title>Roles of HynAB and Ech, the only two hydrogenases found in the model sulfate reducer Desulfovibrio gigas.</title>
        <authorList>
            <person name="Morais-Silva F.O."/>
            <person name="Santos C.I."/>
            <person name="Rodrigues R."/>
            <person name="Pereira I.A."/>
            <person name="Rodrigues-Pousada C."/>
        </authorList>
    </citation>
    <scope>NUCLEOTIDE SEQUENCE [LARGE SCALE GENOMIC DNA]</scope>
    <source>
        <strain evidence="8">ATCC 19364 / DSM 1382 / NCIMB 9332 / VKM B-1759</strain>
    </source>
</reference>
<sequence length="154" mass="16940">MKHLGIDYGTERVGLAISDPDARLVFPFKTLYNRSQQRVADEIAALVVEHGVEQVVVGLPLHPPDADGQEPLSLRQARNFVKRLTRRLAVPVTTVDETLTSCAARDDLADLPHLNGKDRRLVLDRHAAAHLLQRHLDMNAPPRGPAPPATADTD</sequence>
<dbReference type="HAMAP" id="MF_00651">
    <property type="entry name" value="Nuclease_YqgF"/>
    <property type="match status" value="1"/>
</dbReference>
<dbReference type="GO" id="GO:0016788">
    <property type="term" value="F:hydrolase activity, acting on ester bonds"/>
    <property type="evidence" value="ECO:0007669"/>
    <property type="project" value="UniProtKB-UniRule"/>
</dbReference>
<evidence type="ECO:0000256" key="3">
    <source>
        <dbReference type="ARBA" id="ARBA00022722"/>
    </source>
</evidence>
<dbReference type="Pfam" id="PF03652">
    <property type="entry name" value="RuvX"/>
    <property type="match status" value="1"/>
</dbReference>
<dbReference type="EC" id="3.1.-.-" evidence="5"/>
<dbReference type="AlphaFoldDB" id="T2GAP9"/>
<evidence type="ECO:0000256" key="1">
    <source>
        <dbReference type="ARBA" id="ARBA00022490"/>
    </source>
</evidence>
<dbReference type="PANTHER" id="PTHR33317:SF4">
    <property type="entry name" value="POLYNUCLEOTIDYL TRANSFERASE, RIBONUCLEASE H-LIKE SUPERFAMILY PROTEIN"/>
    <property type="match status" value="1"/>
</dbReference>
<dbReference type="InterPro" id="IPR037027">
    <property type="entry name" value="YqgF/RNaseH-like_dom_sf"/>
</dbReference>
<dbReference type="SMART" id="SM00732">
    <property type="entry name" value="YqgFc"/>
    <property type="match status" value="1"/>
</dbReference>
<evidence type="ECO:0000256" key="2">
    <source>
        <dbReference type="ARBA" id="ARBA00022517"/>
    </source>
</evidence>
<gene>
    <name evidence="7" type="ORF">DGI_1345</name>
</gene>
<keyword evidence="3 5" id="KW-0540">Nuclease</keyword>
<name>T2GAP9_MEGG1</name>
<dbReference type="SUPFAM" id="SSF53098">
    <property type="entry name" value="Ribonuclease H-like"/>
    <property type="match status" value="1"/>
</dbReference>
<evidence type="ECO:0000259" key="6">
    <source>
        <dbReference type="SMART" id="SM00732"/>
    </source>
</evidence>
<dbReference type="NCBIfam" id="TIGR00250">
    <property type="entry name" value="RNAse_H_YqgF"/>
    <property type="match status" value="1"/>
</dbReference>
<dbReference type="STRING" id="1121448.DGI_1345"/>
<protein>
    <recommendedName>
        <fullName evidence="5">Putative pre-16S rRNA nuclease</fullName>
        <ecNumber evidence="5">3.1.-.-</ecNumber>
    </recommendedName>
</protein>
<evidence type="ECO:0000256" key="5">
    <source>
        <dbReference type="HAMAP-Rule" id="MF_00651"/>
    </source>
</evidence>